<dbReference type="Proteomes" id="UP000502136">
    <property type="component" value="Chromosome"/>
</dbReference>
<dbReference type="GO" id="GO:0009847">
    <property type="term" value="P:spore germination"/>
    <property type="evidence" value="ECO:0007669"/>
    <property type="project" value="InterPro"/>
</dbReference>
<dbReference type="PIRSF" id="PIRSF005690">
    <property type="entry name" value="GerBA"/>
    <property type="match status" value="1"/>
</dbReference>
<protein>
    <submittedName>
        <fullName evidence="5">Spore germination protein</fullName>
    </submittedName>
</protein>
<keyword evidence="2 4" id="KW-0472">Membrane</keyword>
<keyword evidence="4" id="KW-1133">Transmembrane helix</keyword>
<feature type="transmembrane region" description="Helical" evidence="4">
    <location>
        <begin position="471"/>
        <end position="497"/>
    </location>
</feature>
<feature type="compositionally biased region" description="Pro residues" evidence="3">
    <location>
        <begin position="36"/>
        <end position="48"/>
    </location>
</feature>
<keyword evidence="4" id="KW-0812">Transmembrane</keyword>
<feature type="transmembrane region" description="Helical" evidence="4">
    <location>
        <begin position="346"/>
        <end position="365"/>
    </location>
</feature>
<comment type="similarity">
    <text evidence="1">Belongs to the GerABKA family.</text>
</comment>
<evidence type="ECO:0000313" key="6">
    <source>
        <dbReference type="Proteomes" id="UP000502136"/>
    </source>
</evidence>
<dbReference type="PANTHER" id="PTHR22550:SF5">
    <property type="entry name" value="LEUCINE ZIPPER PROTEIN 4"/>
    <property type="match status" value="1"/>
</dbReference>
<accession>A0A6H2GXI9</accession>
<evidence type="ECO:0000256" key="4">
    <source>
        <dbReference type="SAM" id="Phobius"/>
    </source>
</evidence>
<dbReference type="KEGG" id="palr:HGI30_11415"/>
<feature type="transmembrane region" description="Helical" evidence="4">
    <location>
        <begin position="438"/>
        <end position="459"/>
    </location>
</feature>
<dbReference type="AlphaFoldDB" id="A0A6H2GXI9"/>
<dbReference type="InterPro" id="IPR050768">
    <property type="entry name" value="UPF0353/GerABKA_families"/>
</dbReference>
<dbReference type="GO" id="GO:0016020">
    <property type="term" value="C:membrane"/>
    <property type="evidence" value="ECO:0007669"/>
    <property type="project" value="InterPro"/>
</dbReference>
<dbReference type="PANTHER" id="PTHR22550">
    <property type="entry name" value="SPORE GERMINATION PROTEIN"/>
    <property type="match status" value="1"/>
</dbReference>
<dbReference type="InterPro" id="IPR004995">
    <property type="entry name" value="Spore_Ger"/>
</dbReference>
<reference evidence="5 6" key="1">
    <citation type="submission" date="2020-04" db="EMBL/GenBank/DDBJ databases">
        <title>Novel Paenibacillus strain UniB2 isolated from commercial digestive syrup.</title>
        <authorList>
            <person name="Thorat V."/>
            <person name="Kirdat K."/>
            <person name="Tiwarekar B."/>
            <person name="Yadav A."/>
        </authorList>
    </citation>
    <scope>NUCLEOTIDE SEQUENCE [LARGE SCALE GENOMIC DNA]</scope>
    <source>
        <strain evidence="5 6">UniB2</strain>
    </source>
</reference>
<evidence type="ECO:0000256" key="3">
    <source>
        <dbReference type="SAM" id="MobiDB-lite"/>
    </source>
</evidence>
<evidence type="ECO:0000256" key="1">
    <source>
        <dbReference type="ARBA" id="ARBA00005278"/>
    </source>
</evidence>
<feature type="region of interest" description="Disordered" evidence="3">
    <location>
        <begin position="1"/>
        <end position="70"/>
    </location>
</feature>
<feature type="compositionally biased region" description="Basic and acidic residues" evidence="3">
    <location>
        <begin position="19"/>
        <end position="32"/>
    </location>
</feature>
<gene>
    <name evidence="5" type="ORF">HGI30_11415</name>
</gene>
<organism evidence="5 6">
    <name type="scientific">Paenibacillus albicereus</name>
    <dbReference type="NCBI Taxonomy" id="2726185"/>
    <lineage>
        <taxon>Bacteria</taxon>
        <taxon>Bacillati</taxon>
        <taxon>Bacillota</taxon>
        <taxon>Bacilli</taxon>
        <taxon>Bacillales</taxon>
        <taxon>Paenibacillaceae</taxon>
        <taxon>Paenibacillus</taxon>
    </lineage>
</organism>
<proteinExistence type="inferred from homology"/>
<dbReference type="EMBL" id="CP051428">
    <property type="protein sequence ID" value="QJC52102.1"/>
    <property type="molecule type" value="Genomic_DNA"/>
</dbReference>
<feature type="compositionally biased region" description="Basic and acidic residues" evidence="3">
    <location>
        <begin position="1"/>
        <end position="12"/>
    </location>
</feature>
<evidence type="ECO:0000313" key="5">
    <source>
        <dbReference type="EMBL" id="QJC52102.1"/>
    </source>
</evidence>
<keyword evidence="6" id="KW-1185">Reference proteome</keyword>
<sequence length="552" mass="61294">MEDNRKTDRPDQPAEPEQQEAKDQPGKNRNPNEDPQAPPSPDGPPDSPNPREETPRPGPAAQEAPAKGWSKEELTRVFEHSADVILKSSYFGPDHAKEVVLAYSVGLCDTMMINRHVLPSLSVHYAQNGALNRPLLRLSDALTIEGFDKTPTPSELEEAVYSGSLLLFFVREGLLATVDLCNSPRRTPDESSTEISIKGPRDCFIEDLDTNIALIRKRMRSSSLYVENFTVGRRTRTRVSLLYIHDIADPKPIEDVRKRLNEIDIDGLYSINQLEDLLLQNRFKILPLIDFTGRPDYVISSLLAGRFTIIVDGNPMVLIAPATLSFIMKSPEDVHFNYSYVSFSRIIRILSLFLSIFLPGIWIALMAFHQDQIPFRLMATISVSRLGLPLSAQMEMLLLLLLLEIFKEAGVRLPNPIGQTLTSIGGLIIGDAAIRAGLVSPSVVVVGAITAVSGVTLVNQMLSTVISIFRMFFFFLASFFGMYGVILGIVLMVAYMARLQSFGVNYLVPLSPLMPKDALMSYLRLPFAYIRKRPDSITKAGQDADHEGGDMA</sequence>
<name>A0A6H2GXI9_9BACL</name>
<evidence type="ECO:0000256" key="2">
    <source>
        <dbReference type="ARBA" id="ARBA00023136"/>
    </source>
</evidence>
<dbReference type="Pfam" id="PF03323">
    <property type="entry name" value="GerA"/>
    <property type="match status" value="1"/>
</dbReference>